<sequence length="214" mass="25415">MFESEFEKLNMTEQEAFRRIVNWLLAHTYLLQGNYAFEDNMKRTNPDYLFVERNFELFQNYLEYAGFRLERDSNYGVIFLSSSYEFNRIKLDKATTLMLYVLRLIYEEEREKLSLSRDIFTTTGDLVHKMISLGVIRRKPANLTLRDSLRILNRFRIVEKVDGPWENADTRLLILPTILFIVTNERISNMYQLIDDEEEGEHEETEADAADPLA</sequence>
<dbReference type="Pfam" id="PF13835">
    <property type="entry name" value="DUF4194"/>
    <property type="match status" value="1"/>
</dbReference>
<comment type="caution">
    <text evidence="1">The sequence shown here is derived from an EMBL/GenBank/DDBJ whole genome shotgun (WGS) entry which is preliminary data.</text>
</comment>
<reference evidence="1" key="1">
    <citation type="journal article" date="2021" name="PeerJ">
        <title>Extensive microbial diversity within the chicken gut microbiome revealed by metagenomics and culture.</title>
        <authorList>
            <person name="Gilroy R."/>
            <person name="Ravi A."/>
            <person name="Getino M."/>
            <person name="Pursley I."/>
            <person name="Horton D.L."/>
            <person name="Alikhan N.F."/>
            <person name="Baker D."/>
            <person name="Gharbi K."/>
            <person name="Hall N."/>
            <person name="Watson M."/>
            <person name="Adriaenssens E.M."/>
            <person name="Foster-Nyarko E."/>
            <person name="Jarju S."/>
            <person name="Secka A."/>
            <person name="Antonio M."/>
            <person name="Oren A."/>
            <person name="Chaudhuri R.R."/>
            <person name="La Ragione R."/>
            <person name="Hildebrand F."/>
            <person name="Pallen M.J."/>
        </authorList>
    </citation>
    <scope>NUCLEOTIDE SEQUENCE</scope>
    <source>
        <strain evidence="1">CHK180-15479</strain>
    </source>
</reference>
<organism evidence="1 2">
    <name type="scientific">Candidatus Enterocloster excrementipullorum</name>
    <dbReference type="NCBI Taxonomy" id="2838559"/>
    <lineage>
        <taxon>Bacteria</taxon>
        <taxon>Bacillati</taxon>
        <taxon>Bacillota</taxon>
        <taxon>Clostridia</taxon>
        <taxon>Lachnospirales</taxon>
        <taxon>Lachnospiraceae</taxon>
        <taxon>Enterocloster</taxon>
    </lineage>
</organism>
<accession>A0A9D2SHK8</accession>
<dbReference type="InterPro" id="IPR025449">
    <property type="entry name" value="JetB"/>
</dbReference>
<protein>
    <submittedName>
        <fullName evidence="1">DUF4194 domain-containing protein</fullName>
    </submittedName>
</protein>
<dbReference type="EMBL" id="DWWT01000061">
    <property type="protein sequence ID" value="HJC06816.1"/>
    <property type="molecule type" value="Genomic_DNA"/>
</dbReference>
<reference evidence="1" key="2">
    <citation type="submission" date="2021-04" db="EMBL/GenBank/DDBJ databases">
        <authorList>
            <person name="Gilroy R."/>
        </authorList>
    </citation>
    <scope>NUCLEOTIDE SEQUENCE</scope>
    <source>
        <strain evidence="1">CHK180-15479</strain>
    </source>
</reference>
<name>A0A9D2SHK8_9FIRM</name>
<evidence type="ECO:0000313" key="2">
    <source>
        <dbReference type="Proteomes" id="UP000823910"/>
    </source>
</evidence>
<proteinExistence type="predicted"/>
<gene>
    <name evidence="1" type="ORF">H9704_11800</name>
</gene>
<evidence type="ECO:0000313" key="1">
    <source>
        <dbReference type="EMBL" id="HJC06816.1"/>
    </source>
</evidence>
<dbReference type="Proteomes" id="UP000823910">
    <property type="component" value="Unassembled WGS sequence"/>
</dbReference>
<dbReference type="AlphaFoldDB" id="A0A9D2SHK8"/>